<feature type="transmembrane region" description="Helical" evidence="2">
    <location>
        <begin position="50"/>
        <end position="72"/>
    </location>
</feature>
<dbReference type="SUPFAM" id="SSF103481">
    <property type="entry name" value="Multidrug resistance efflux transporter EmrE"/>
    <property type="match status" value="1"/>
</dbReference>
<dbReference type="KEGG" id="cbw:RR42_s0136"/>
<feature type="transmembrane region" description="Helical" evidence="2">
    <location>
        <begin position="235"/>
        <end position="255"/>
    </location>
</feature>
<evidence type="ECO:0000313" key="4">
    <source>
        <dbReference type="EMBL" id="AJG21734.1"/>
    </source>
</evidence>
<dbReference type="InterPro" id="IPR000620">
    <property type="entry name" value="EamA_dom"/>
</dbReference>
<feature type="transmembrane region" description="Helical" evidence="2">
    <location>
        <begin position="290"/>
        <end position="310"/>
    </location>
</feature>
<feature type="transmembrane region" description="Helical" evidence="2">
    <location>
        <begin position="26"/>
        <end position="44"/>
    </location>
</feature>
<dbReference type="Proteomes" id="UP000031843">
    <property type="component" value="Chromosome secondary"/>
</dbReference>
<dbReference type="NCBIfam" id="NF008676">
    <property type="entry name" value="PRK11689.1"/>
    <property type="match status" value="1"/>
</dbReference>
<feature type="transmembrane region" description="Helical" evidence="2">
    <location>
        <begin position="140"/>
        <end position="159"/>
    </location>
</feature>
<sequence length="335" mass="35665">MPKTNRIPFQIDMSVQAGVMQSKKKATLIGLIAILLWSSIVGLIRGVSQSLGVVGGAAMIYTAASVLLFFSVGFVRMSTFPRRYLVWGSILFVSYELCLSLSIGYANSSRQAIEVGMVNYLWPTFTMLSAIAFNNQKSNLLIVPGFLVSVLGICMVLGGDQGLDFAGMAANIKDNPLSYGLAFCGALIWAAYCTVTSRIAEGRNGITLFFMLTALALWIKYFAAGGGAMDFSYGAIIYLAMAACAMGFGYAAWNVGILHGNVTVLAGASYFIPVLSAALAATLLRTPLSLGFWKGASMVCAGSILCWLATRGRRSGASSPSDRADSHEQERAHGQ</sequence>
<proteinExistence type="predicted"/>
<keyword evidence="2" id="KW-1133">Transmembrane helix</keyword>
<evidence type="ECO:0000256" key="2">
    <source>
        <dbReference type="SAM" id="Phobius"/>
    </source>
</evidence>
<feature type="region of interest" description="Disordered" evidence="1">
    <location>
        <begin position="316"/>
        <end position="335"/>
    </location>
</feature>
<gene>
    <name evidence="4" type="ORF">RR42_s0136</name>
</gene>
<dbReference type="InterPro" id="IPR037185">
    <property type="entry name" value="EmrE-like"/>
</dbReference>
<keyword evidence="2" id="KW-0472">Membrane</keyword>
<feature type="transmembrane region" description="Helical" evidence="2">
    <location>
        <begin position="262"/>
        <end position="284"/>
    </location>
</feature>
<dbReference type="GO" id="GO:0016020">
    <property type="term" value="C:membrane"/>
    <property type="evidence" value="ECO:0007669"/>
    <property type="project" value="InterPro"/>
</dbReference>
<name>A0A0C4YIR7_9BURK</name>
<dbReference type="Pfam" id="PF00892">
    <property type="entry name" value="EamA"/>
    <property type="match status" value="1"/>
</dbReference>
<evidence type="ECO:0000313" key="5">
    <source>
        <dbReference type="Proteomes" id="UP000031843"/>
    </source>
</evidence>
<organism evidence="4 5">
    <name type="scientific">Cupriavidus basilensis</name>
    <dbReference type="NCBI Taxonomy" id="68895"/>
    <lineage>
        <taxon>Bacteria</taxon>
        <taxon>Pseudomonadati</taxon>
        <taxon>Pseudomonadota</taxon>
        <taxon>Betaproteobacteria</taxon>
        <taxon>Burkholderiales</taxon>
        <taxon>Burkholderiaceae</taxon>
        <taxon>Cupriavidus</taxon>
    </lineage>
</organism>
<feature type="transmembrane region" description="Helical" evidence="2">
    <location>
        <begin position="84"/>
        <end position="106"/>
    </location>
</feature>
<feature type="transmembrane region" description="Helical" evidence="2">
    <location>
        <begin position="179"/>
        <end position="199"/>
    </location>
</feature>
<evidence type="ECO:0000259" key="3">
    <source>
        <dbReference type="Pfam" id="PF00892"/>
    </source>
</evidence>
<feature type="transmembrane region" description="Helical" evidence="2">
    <location>
        <begin position="112"/>
        <end position="133"/>
    </location>
</feature>
<dbReference type="EMBL" id="CP010537">
    <property type="protein sequence ID" value="AJG21734.1"/>
    <property type="molecule type" value="Genomic_DNA"/>
</dbReference>
<dbReference type="AlphaFoldDB" id="A0A0C4YIR7"/>
<feature type="domain" description="EamA" evidence="3">
    <location>
        <begin position="179"/>
        <end position="305"/>
    </location>
</feature>
<feature type="compositionally biased region" description="Basic and acidic residues" evidence="1">
    <location>
        <begin position="322"/>
        <end position="335"/>
    </location>
</feature>
<evidence type="ECO:0000256" key="1">
    <source>
        <dbReference type="SAM" id="MobiDB-lite"/>
    </source>
</evidence>
<dbReference type="STRING" id="68895.RR42_s0136"/>
<accession>A0A0C4YIR7</accession>
<feature type="transmembrane region" description="Helical" evidence="2">
    <location>
        <begin position="206"/>
        <end position="223"/>
    </location>
</feature>
<keyword evidence="5" id="KW-1185">Reference proteome</keyword>
<reference evidence="4 5" key="1">
    <citation type="journal article" date="2015" name="Genome Announc.">
        <title>Complete Genome Sequence of Cupriavidus basilensis 4G11, Isolated from the Oak Ridge Field Research Center Site.</title>
        <authorList>
            <person name="Ray J."/>
            <person name="Waters R.J."/>
            <person name="Skerker J.M."/>
            <person name="Kuehl J.V."/>
            <person name="Price M.N."/>
            <person name="Huang J."/>
            <person name="Chakraborty R."/>
            <person name="Arkin A.P."/>
            <person name="Deutschbauer A."/>
        </authorList>
    </citation>
    <scope>NUCLEOTIDE SEQUENCE [LARGE SCALE GENOMIC DNA]</scope>
    <source>
        <strain evidence="4">4G11</strain>
    </source>
</reference>
<protein>
    <submittedName>
        <fullName evidence="4">Permease of the drug/metabolite transporter (DMT) superfamily</fullName>
    </submittedName>
</protein>
<keyword evidence="2" id="KW-0812">Transmembrane</keyword>